<evidence type="ECO:0000313" key="5">
    <source>
        <dbReference type="Proteomes" id="UP001222087"/>
    </source>
</evidence>
<evidence type="ECO:0000313" key="4">
    <source>
        <dbReference type="EMBL" id="WED42821.1"/>
    </source>
</evidence>
<feature type="transmembrane region" description="Helical" evidence="3">
    <location>
        <begin position="127"/>
        <end position="149"/>
    </location>
</feature>
<dbReference type="Proteomes" id="UP001222087">
    <property type="component" value="Chromosome"/>
</dbReference>
<sequence>MEMQIRKPKETTEWLNRFIIHPLSYRLVRLLESTIVTPNFLSFFGLLSAFLGGCSLLLAQTSLTYLLLAMFCFLCRMIFDAADGQLARAKNKSSTKGTLIDGLCDYLSVIFLYGVIAYLYYPLYGSFIFLLIAVAGYSSALQATGYQLYIDIYNHLKYGKFGAKLGFIIAGENKSLSWLLRLYNHNQLRFFNKDKLLKMLSEKVSLTKSQQFETMLPSWHLLAGNYRYLLLALLINHIWLYFLIEIILLNLALFYLIIRCNRVLTSFC</sequence>
<dbReference type="InterPro" id="IPR000462">
    <property type="entry name" value="CDP-OH_P_trans"/>
</dbReference>
<reference evidence="4 5" key="1">
    <citation type="submission" date="2023-02" db="EMBL/GenBank/DDBJ databases">
        <title>Genome Sequence of L. cardiaca H63T.</title>
        <authorList>
            <person name="Lopez A.E."/>
            <person name="Cianciotto N.P."/>
        </authorList>
    </citation>
    <scope>NUCLEOTIDE SEQUENCE [LARGE SCALE GENOMIC DNA]</scope>
    <source>
        <strain evidence="4 5">H63</strain>
    </source>
</reference>
<keyword evidence="3" id="KW-0472">Membrane</keyword>
<keyword evidence="3" id="KW-0812">Transmembrane</keyword>
<organism evidence="4 5">
    <name type="scientific">Legionella cardiaca</name>
    <dbReference type="NCBI Taxonomy" id="1071983"/>
    <lineage>
        <taxon>Bacteria</taxon>
        <taxon>Pseudomonadati</taxon>
        <taxon>Pseudomonadota</taxon>
        <taxon>Gammaproteobacteria</taxon>
        <taxon>Legionellales</taxon>
        <taxon>Legionellaceae</taxon>
        <taxon>Legionella</taxon>
    </lineage>
</organism>
<dbReference type="Pfam" id="PF01066">
    <property type="entry name" value="CDP-OH_P_transf"/>
    <property type="match status" value="1"/>
</dbReference>
<evidence type="ECO:0000256" key="1">
    <source>
        <dbReference type="ARBA" id="ARBA00022679"/>
    </source>
</evidence>
<dbReference type="PROSITE" id="PS00379">
    <property type="entry name" value="CDP_ALCOHOL_P_TRANSF"/>
    <property type="match status" value="1"/>
</dbReference>
<evidence type="ECO:0000256" key="2">
    <source>
        <dbReference type="RuleBase" id="RU003750"/>
    </source>
</evidence>
<feature type="transmembrane region" description="Helical" evidence="3">
    <location>
        <begin position="238"/>
        <end position="258"/>
    </location>
</feature>
<comment type="similarity">
    <text evidence="2">Belongs to the CDP-alcohol phosphatidyltransferase class-I family.</text>
</comment>
<protein>
    <submittedName>
        <fullName evidence="4">CDP-alcohol phosphatidyltransferase family protein</fullName>
    </submittedName>
</protein>
<proteinExistence type="inferred from homology"/>
<dbReference type="RefSeq" id="WP_275088637.1">
    <property type="nucleotide sequence ID" value="NZ_CP119078.1"/>
</dbReference>
<feature type="transmembrane region" description="Helical" evidence="3">
    <location>
        <begin position="103"/>
        <end position="121"/>
    </location>
</feature>
<dbReference type="EMBL" id="CP119078">
    <property type="protein sequence ID" value="WED42821.1"/>
    <property type="molecule type" value="Genomic_DNA"/>
</dbReference>
<dbReference type="Gene3D" id="1.20.120.1760">
    <property type="match status" value="1"/>
</dbReference>
<dbReference type="InterPro" id="IPR048254">
    <property type="entry name" value="CDP_ALCOHOL_P_TRANSF_CS"/>
</dbReference>
<gene>
    <name evidence="4" type="ORF">PXX05_13100</name>
</gene>
<dbReference type="InterPro" id="IPR043130">
    <property type="entry name" value="CDP-OH_PTrfase_TM_dom"/>
</dbReference>
<feature type="transmembrane region" description="Helical" evidence="3">
    <location>
        <begin position="39"/>
        <end position="59"/>
    </location>
</feature>
<name>A0ABY8ARH6_9GAMM</name>
<keyword evidence="1 2" id="KW-0808">Transferase</keyword>
<keyword evidence="3" id="KW-1133">Transmembrane helix</keyword>
<keyword evidence="5" id="KW-1185">Reference proteome</keyword>
<evidence type="ECO:0000256" key="3">
    <source>
        <dbReference type="SAM" id="Phobius"/>
    </source>
</evidence>
<accession>A0ABY8ARH6</accession>